<proteinExistence type="predicted"/>
<accession>A0A6G6Y3M4</accession>
<keyword evidence="3" id="KW-1185">Reference proteome</keyword>
<name>A0A6G6Y3M4_9SPHN</name>
<evidence type="ECO:0000259" key="1">
    <source>
        <dbReference type="Pfam" id="PF13614"/>
    </source>
</evidence>
<dbReference type="InterPro" id="IPR027417">
    <property type="entry name" value="P-loop_NTPase"/>
</dbReference>
<evidence type="ECO:0000313" key="3">
    <source>
        <dbReference type="Proteomes" id="UP000501568"/>
    </source>
</evidence>
<dbReference type="InterPro" id="IPR050678">
    <property type="entry name" value="DNA_Partitioning_ATPase"/>
</dbReference>
<dbReference type="KEGG" id="spzr:G5C33_05010"/>
<protein>
    <submittedName>
        <fullName evidence="2">ParA family protein</fullName>
    </submittedName>
</protein>
<dbReference type="PANTHER" id="PTHR13696">
    <property type="entry name" value="P-LOOP CONTAINING NUCLEOSIDE TRIPHOSPHATE HYDROLASE"/>
    <property type="match status" value="1"/>
</dbReference>
<dbReference type="Proteomes" id="UP000501568">
    <property type="component" value="Chromosome"/>
</dbReference>
<dbReference type="Pfam" id="PF13614">
    <property type="entry name" value="AAA_31"/>
    <property type="match status" value="1"/>
</dbReference>
<dbReference type="InterPro" id="IPR025669">
    <property type="entry name" value="AAA_dom"/>
</dbReference>
<reference evidence="2 3" key="1">
    <citation type="submission" date="2020-02" db="EMBL/GenBank/DDBJ databases">
        <authorList>
            <person name="Zheng R.K."/>
            <person name="Sun C.M."/>
        </authorList>
    </citation>
    <scope>NUCLEOTIDE SEQUENCE [LARGE SCALE GENOMIC DNA]</scope>
    <source>
        <strain evidence="3">zrk23</strain>
    </source>
</reference>
<dbReference type="RefSeq" id="WP_165326214.1">
    <property type="nucleotide sequence ID" value="NZ_CP049109.1"/>
</dbReference>
<gene>
    <name evidence="2" type="ORF">G5C33_05010</name>
</gene>
<dbReference type="PANTHER" id="PTHR13696:SF99">
    <property type="entry name" value="COBYRINIC ACID AC-DIAMIDE SYNTHASE"/>
    <property type="match status" value="1"/>
</dbReference>
<evidence type="ECO:0000313" key="2">
    <source>
        <dbReference type="EMBL" id="QIG79213.1"/>
    </source>
</evidence>
<dbReference type="Gene3D" id="3.40.50.300">
    <property type="entry name" value="P-loop containing nucleotide triphosphate hydrolases"/>
    <property type="match status" value="1"/>
</dbReference>
<dbReference type="EMBL" id="CP049109">
    <property type="protein sequence ID" value="QIG79213.1"/>
    <property type="molecule type" value="Genomic_DNA"/>
</dbReference>
<dbReference type="AlphaFoldDB" id="A0A6G6Y3M4"/>
<feature type="domain" description="AAA" evidence="1">
    <location>
        <begin position="76"/>
        <end position="260"/>
    </location>
</feature>
<organism evidence="2 3">
    <name type="scientific">Stakelama tenebrarum</name>
    <dbReference type="NCBI Taxonomy" id="2711215"/>
    <lineage>
        <taxon>Bacteria</taxon>
        <taxon>Pseudomonadati</taxon>
        <taxon>Pseudomonadota</taxon>
        <taxon>Alphaproteobacteria</taxon>
        <taxon>Sphingomonadales</taxon>
        <taxon>Sphingomonadaceae</taxon>
        <taxon>Stakelama</taxon>
    </lineage>
</organism>
<sequence>MNLLGLAEISELLGVSKQAVANWRARRDDFPNPIATLKSGPVWSEDAVRSWAAAEGLAIQAAESSAPESQVSRHASVVSIMNMKGGVGKSTLAANLGWYGAIRRDLRVLLIDLDPQFNLSQYVLGVSAFETLLAENQPTIESIFRQNAAGKSGPNIGEIINVVNEWDDGSCLHLIPANLDLAWTMRFALEKAHVLRDAVSEVKDRYDVIIIDCSPTESILTWASYLASDYILVPVKPEFLSTIGLPLLVRSLKHFADAHRNDPVPEIIGILFNDVSDRVEHNRSREYVQRLAHDNNIPIFKYEVSHSDSYPAGARSGKPIFWTDNARDAKKSEFSKVAAEFFQRIGR</sequence>
<dbReference type="SUPFAM" id="SSF52540">
    <property type="entry name" value="P-loop containing nucleoside triphosphate hydrolases"/>
    <property type="match status" value="1"/>
</dbReference>
<dbReference type="CDD" id="cd02042">
    <property type="entry name" value="ParAB_family"/>
    <property type="match status" value="1"/>
</dbReference>